<feature type="coiled-coil region" evidence="1">
    <location>
        <begin position="1144"/>
        <end position="1175"/>
    </location>
</feature>
<keyword evidence="3" id="KW-0812">Transmembrane</keyword>
<sequence length="1365" mass="148967">MNNRNGALSFDAYIGDTDFNRTIQSMNRKLEGLTNKTVDESRKMESAFSNLGRLAAGAFAGFGLAQLPGELIRVRGEFQQLETSFKTMLGSKAAADKLMADVVKFAATTPFDLAGVAGATKQLLAYGFASGEVLTTLRRLGDISSGLNIPLNELTEIYGKARVGGRLYAEDFNKFIDRGIPLIQLLAEQFKVADKDVKALVESGKVGFEQVEIAIKKLTDTGGMFAGLTEENAKSLTGLYSNFEDTISQAFNKVGKEQEGLLADSIKFGTLVVENYEPIIDTLKVLIAAQGAYRAAIILTAAAQSSSIILAEVQAFFALARSIKTAADAQALLNLAVRENPYVLAATALAGLVTAFVVFGDEASEAEQLQNRMNEAMKKAEDAAASEQAKIQVLTAQIKDETKSRDERNKKLKDLIALSPQHLNALTLENFATAEGTKLLGDYIEAKKRQIELKEIEVELEKSITNQNKARRGENDLSFWDRLSLSAAASAGDMDYSKSSASERKRLNDQIIKNEDQVQAKLRERVKSLSGVDAATTISADNTTKAVRKTVGDYNDEIKDLKDKQEKSGTRAEFDAIEKQIKSLESARDRIAGGKQKSNASKAAKASKEENVKTFHEELEEKRRLYETYEKWVLAYGKQSADEQFSSLVKRNADYLTYLNSEIARMEAVKNAGEMSYSDAADLSSLLSERTFAMGGKSPVDQFRDKLDAVRDSSESLTDELLRLKAIQAELNPNDNSTTGVAQRQALAEREIEVQKQRKKLLRDFLVSVAGSEQKRLEITAHYADLRASLEDKNLDKTSSGYKKMLAAIDDKEKEELEAFTTETLTASKGYKELEKALAITKRNDTGRRLELLRKQLAELTNGTDEYAQKLKEVQEAEEDHRRKSLETWGAVAGMVGEIGASLEGYGGTLGEIGGALSGLSSAASRVSSTLANMDSYKTTDGKMSMDGYAAAAQNVIQIITGIIDAQKRRRDAERQFEAERIGFENEYALQLNKSLGSNYKDNPFYQDYDGMIKAGVDQYADAMGKYQDALDKLEEGKAKERQKNVIDGKTTLGMVGAGAAAGAVIGAAAGAGVLSIPAAAVGAVVGGVVGFVGGLFAKKKKDVYGSLMEQYPDLVKETATGWAELNVEMANALMTNNQVDDKTKELIQNAVALNEAMQEANQQIEDTMIDLSGQVGDNLKNALVEAFRAGKSEAEALHETVSSIIADITSKLLFSSLVGPALDQLVQEMTQSLTAGDGAIVDDLVRFDEYGLPAVEKYFQGLEEFDKWAKDKGFEDVFGRSQGQDQAMQGVIKGVSEETVSVLIGQANAIRIYQAQMAFDVRSSLLYLSNIEINTRHLSQLNLLVDVIDRLERLNQTSLRGFGL</sequence>
<feature type="transmembrane region" description="Helical" evidence="3">
    <location>
        <begin position="1052"/>
        <end position="1071"/>
    </location>
</feature>
<evidence type="ECO:0000259" key="4">
    <source>
        <dbReference type="Pfam" id="PF20155"/>
    </source>
</evidence>
<dbReference type="InterPro" id="IPR013491">
    <property type="entry name" value="Tape_meas_N"/>
</dbReference>
<comment type="caution">
    <text evidence="5">The sequence shown here is derived from an EMBL/GenBank/DDBJ whole genome shotgun (WGS) entry which is preliminary data.</text>
</comment>
<feature type="transmembrane region" description="Helical" evidence="3">
    <location>
        <begin position="1077"/>
        <end position="1098"/>
    </location>
</feature>
<dbReference type="Proteomes" id="UP000679725">
    <property type="component" value="Unassembled WGS sequence"/>
</dbReference>
<dbReference type="NCBIfam" id="TIGR02675">
    <property type="entry name" value="tape_meas_nterm"/>
    <property type="match status" value="1"/>
</dbReference>
<feature type="coiled-coil region" evidence="1">
    <location>
        <begin position="1017"/>
        <end position="1044"/>
    </location>
</feature>
<feature type="compositionally biased region" description="Low complexity" evidence="2">
    <location>
        <begin position="593"/>
        <end position="604"/>
    </location>
</feature>
<feature type="coiled-coil region" evidence="1">
    <location>
        <begin position="850"/>
        <end position="887"/>
    </location>
</feature>
<evidence type="ECO:0000256" key="3">
    <source>
        <dbReference type="SAM" id="Phobius"/>
    </source>
</evidence>
<evidence type="ECO:0000256" key="1">
    <source>
        <dbReference type="SAM" id="Coils"/>
    </source>
</evidence>
<dbReference type="RefSeq" id="WP_215235687.1">
    <property type="nucleotide sequence ID" value="NZ_CAJRAU010000007.1"/>
</dbReference>
<evidence type="ECO:0000313" key="6">
    <source>
        <dbReference type="Proteomes" id="UP000679725"/>
    </source>
</evidence>
<evidence type="ECO:0000256" key="2">
    <source>
        <dbReference type="SAM" id="MobiDB-lite"/>
    </source>
</evidence>
<feature type="coiled-coil region" evidence="1">
    <location>
        <begin position="359"/>
        <end position="397"/>
    </location>
</feature>
<protein>
    <recommendedName>
        <fullName evidence="4">Tape measure protein N-terminal domain-containing protein</fullName>
    </recommendedName>
</protein>
<keyword evidence="6" id="KW-1185">Reference proteome</keyword>
<dbReference type="EMBL" id="CAJRAU010000007">
    <property type="protein sequence ID" value="CAG5072868.1"/>
    <property type="molecule type" value="Genomic_DNA"/>
</dbReference>
<evidence type="ECO:0000313" key="5">
    <source>
        <dbReference type="EMBL" id="CAG5072868.1"/>
    </source>
</evidence>
<keyword evidence="3" id="KW-0472">Membrane</keyword>
<proteinExistence type="predicted"/>
<keyword evidence="3" id="KW-1133">Transmembrane helix</keyword>
<organism evidence="5 6">
    <name type="scientific">Dyadobacter linearis</name>
    <dbReference type="NCBI Taxonomy" id="2823330"/>
    <lineage>
        <taxon>Bacteria</taxon>
        <taxon>Pseudomonadati</taxon>
        <taxon>Bacteroidota</taxon>
        <taxon>Cytophagia</taxon>
        <taxon>Cytophagales</taxon>
        <taxon>Spirosomataceae</taxon>
        <taxon>Dyadobacter</taxon>
    </lineage>
</organism>
<gene>
    <name evidence="5" type="ORF">DYBT9623_04408</name>
</gene>
<feature type="region of interest" description="Disordered" evidence="2">
    <location>
        <begin position="590"/>
        <end position="610"/>
    </location>
</feature>
<feature type="domain" description="Tape measure protein N-terminal" evidence="4">
    <location>
        <begin position="70"/>
        <end position="248"/>
    </location>
</feature>
<dbReference type="Pfam" id="PF20155">
    <property type="entry name" value="TMP_3"/>
    <property type="match status" value="1"/>
</dbReference>
<name>A0ABM8UVW8_9BACT</name>
<keyword evidence="1" id="KW-0175">Coiled coil</keyword>
<reference evidence="5 6" key="1">
    <citation type="submission" date="2021-04" db="EMBL/GenBank/DDBJ databases">
        <authorList>
            <person name="Rodrigo-Torres L."/>
            <person name="Arahal R. D."/>
            <person name="Lucena T."/>
        </authorList>
    </citation>
    <scope>NUCLEOTIDE SEQUENCE [LARGE SCALE GENOMIC DNA]</scope>
    <source>
        <strain evidence="5 6">CECT 9623</strain>
    </source>
</reference>
<accession>A0ABM8UVW8</accession>